<feature type="compositionally biased region" description="Basic and acidic residues" evidence="2">
    <location>
        <begin position="193"/>
        <end position="205"/>
    </location>
</feature>
<organism evidence="4 5">
    <name type="scientific">Sporisorium reilianum f. sp. reilianum</name>
    <dbReference type="NCBI Taxonomy" id="72559"/>
    <lineage>
        <taxon>Eukaryota</taxon>
        <taxon>Fungi</taxon>
        <taxon>Dikarya</taxon>
        <taxon>Basidiomycota</taxon>
        <taxon>Ustilaginomycotina</taxon>
        <taxon>Ustilaginomycetes</taxon>
        <taxon>Ustilaginales</taxon>
        <taxon>Ustilaginaceae</taxon>
        <taxon>Sporisorium</taxon>
    </lineage>
</organism>
<feature type="region of interest" description="Disordered" evidence="2">
    <location>
        <begin position="755"/>
        <end position="778"/>
    </location>
</feature>
<proteinExistence type="predicted"/>
<feature type="compositionally biased region" description="Low complexity" evidence="2">
    <location>
        <begin position="242"/>
        <end position="297"/>
    </location>
</feature>
<name>A0A2N8UJZ0_9BASI</name>
<dbReference type="InterPro" id="IPR010095">
    <property type="entry name" value="Cas12f1-like_TNB"/>
</dbReference>
<feature type="compositionally biased region" description="Low complexity" evidence="2">
    <location>
        <begin position="140"/>
        <end position="168"/>
    </location>
</feature>
<evidence type="ECO:0000313" key="5">
    <source>
        <dbReference type="Proteomes" id="UP000239563"/>
    </source>
</evidence>
<gene>
    <name evidence="4" type="ORF">SRS1_25029</name>
</gene>
<dbReference type="GO" id="GO:0003677">
    <property type="term" value="F:DNA binding"/>
    <property type="evidence" value="ECO:0007669"/>
    <property type="project" value="UniProtKB-KW"/>
</dbReference>
<feature type="compositionally biased region" description="Polar residues" evidence="2">
    <location>
        <begin position="92"/>
        <end position="102"/>
    </location>
</feature>
<dbReference type="InterPro" id="IPR051491">
    <property type="entry name" value="Recombinase/Transposase-rel"/>
</dbReference>
<feature type="compositionally biased region" description="Low complexity" evidence="2">
    <location>
        <begin position="72"/>
        <end position="91"/>
    </location>
</feature>
<feature type="domain" description="Cas12f1-like TNB" evidence="3">
    <location>
        <begin position="883"/>
        <end position="932"/>
    </location>
</feature>
<protein>
    <recommendedName>
        <fullName evidence="3">Cas12f1-like TNB domain-containing protein</fullName>
    </recommendedName>
</protein>
<evidence type="ECO:0000256" key="1">
    <source>
        <dbReference type="ARBA" id="ARBA00023125"/>
    </source>
</evidence>
<feature type="region of interest" description="Disordered" evidence="2">
    <location>
        <begin position="517"/>
        <end position="536"/>
    </location>
</feature>
<keyword evidence="1" id="KW-0238">DNA-binding</keyword>
<evidence type="ECO:0000256" key="2">
    <source>
        <dbReference type="SAM" id="MobiDB-lite"/>
    </source>
</evidence>
<feature type="compositionally biased region" description="Basic and acidic residues" evidence="2">
    <location>
        <begin position="59"/>
        <end position="71"/>
    </location>
</feature>
<dbReference type="Pfam" id="PF07282">
    <property type="entry name" value="Cas12f1-like_TNB"/>
    <property type="match status" value="1"/>
</dbReference>
<evidence type="ECO:0000313" key="4">
    <source>
        <dbReference type="EMBL" id="SJX65245.1"/>
    </source>
</evidence>
<feature type="region of interest" description="Disordered" evidence="2">
    <location>
        <begin position="22"/>
        <end position="297"/>
    </location>
</feature>
<feature type="region of interest" description="Disordered" evidence="2">
    <location>
        <begin position="329"/>
        <end position="415"/>
    </location>
</feature>
<feature type="compositionally biased region" description="Low complexity" evidence="2">
    <location>
        <begin position="392"/>
        <end position="402"/>
    </location>
</feature>
<dbReference type="PANTHER" id="PTHR36172:SF1">
    <property type="entry name" value="RESOLVASE-RELATED"/>
    <property type="match status" value="1"/>
</dbReference>
<reference evidence="4 5" key="1">
    <citation type="submission" date="2017-02" db="EMBL/GenBank/DDBJ databases">
        <authorList>
            <person name="Peterson S.W."/>
        </authorList>
    </citation>
    <scope>NUCLEOTIDE SEQUENCE [LARGE SCALE GENOMIC DNA]</scope>
    <source>
        <strain evidence="4 5">SRS1_H2-8</strain>
    </source>
</reference>
<feature type="compositionally biased region" description="Low complexity" evidence="2">
    <location>
        <begin position="113"/>
        <end position="127"/>
    </location>
</feature>
<sequence>MQRMRPRLDAWSSPNVLRFVAPRQSLRSGTPSRPTRLAPASRWPTAGRPRPLRPSTPSSRRDPPIRIRDGAGRSTPPRSSSGTPTRSQRTSVCSTPKTSATRWSLRLLPPVTMRPNTTTMRSNTTTSVPPTPRRLFSAERTTSAPRAPRTTSTSPVSPAGPASASSSARRGNADPPSDVIDLTLSSPPPSQHGRAEATTESDRQRAMATPRRHVDHISSSVAPSSSPSSSSGSTDFIVGSPTSSFDAASYSPSSTSCPSSVRMADSGSSWCSSPSSRNLSTSPGLASPTSLDAASASSTSSVRFVDIASSPLPLVAASSPPGQDVVLEASRGRSASSSATGSVYSSRPRSESSTSDMSVDSAPPSPPSPAHSVPSVIVISDDESDTDRPRVDAAAPDTARPAAPAPRPASSVKKPTVRNFRTRKYRIVVPPELREVLRDWRASARIVKNEAIRLANMAEQHSHPNLKPFRVMREIVNNGSDFVRERPHLAKCPTYIRRQVVIEAISARKSILTQHYNKPRSQRGPIPTISPSTARRDKRQGFSLALDPQSGSIDFEVAEARAPRRAANDTAPASTPGRHERRITSLTLKIAPRHVRRRGASLDVKICLRGQRQRQFLVDSCNVRGMGRGDKYQMPHEWLIQCDRYSRWYLVVYHKVASDADFEANKLARQDRGGETTLQGTYHVCRSSCRCLSPLLKTVPPLLFSSGSVRVKSCDPGVRTPYSIYTSEGETIDIGDDADKDRLHRLRLEMDELKSRRHKTRPLDRRPSRNISRKKRAKRKRFMLNSKERQDVLGKQLRVSEKIRNLVTDLHCRTANFLAVSSDVVVMPRMEVGRMISRKGGLAVSTKRQLKGWSHAKFIDRLATKCHDVQFDPKHQRPRETVLLVQPEAYTSKTCGRCGVLNERLGSNRVFECPNPGCGYVADRDHNGAFNMIVKAIR</sequence>
<dbReference type="Proteomes" id="UP000239563">
    <property type="component" value="Chromosome XVI"/>
</dbReference>
<dbReference type="AlphaFoldDB" id="A0A2N8UJZ0"/>
<feature type="compositionally biased region" description="Low complexity" evidence="2">
    <location>
        <begin position="332"/>
        <end position="362"/>
    </location>
</feature>
<feature type="compositionally biased region" description="Low complexity" evidence="2">
    <location>
        <begin position="370"/>
        <end position="379"/>
    </location>
</feature>
<feature type="region of interest" description="Disordered" evidence="2">
    <location>
        <begin position="561"/>
        <end position="580"/>
    </location>
</feature>
<dbReference type="EMBL" id="LT795069">
    <property type="protein sequence ID" value="SJX65245.1"/>
    <property type="molecule type" value="Genomic_DNA"/>
</dbReference>
<evidence type="ECO:0000259" key="3">
    <source>
        <dbReference type="Pfam" id="PF07282"/>
    </source>
</evidence>
<feature type="compositionally biased region" description="Low complexity" evidence="2">
    <location>
        <begin position="218"/>
        <end position="233"/>
    </location>
</feature>
<dbReference type="PANTHER" id="PTHR36172">
    <property type="match status" value="1"/>
</dbReference>
<accession>A0A2N8UJZ0</accession>